<dbReference type="Pfam" id="PF00392">
    <property type="entry name" value="GntR"/>
    <property type="match status" value="1"/>
</dbReference>
<name>A0AB34DDG2_9HYPH</name>
<dbReference type="SMART" id="SM00895">
    <property type="entry name" value="FCD"/>
    <property type="match status" value="1"/>
</dbReference>
<dbReference type="SUPFAM" id="SSF48008">
    <property type="entry name" value="GntR ligand-binding domain-like"/>
    <property type="match status" value="1"/>
</dbReference>
<dbReference type="InterPro" id="IPR036388">
    <property type="entry name" value="WH-like_DNA-bd_sf"/>
</dbReference>
<evidence type="ECO:0000259" key="4">
    <source>
        <dbReference type="PROSITE" id="PS50949"/>
    </source>
</evidence>
<proteinExistence type="predicted"/>
<evidence type="ECO:0000256" key="2">
    <source>
        <dbReference type="ARBA" id="ARBA00023125"/>
    </source>
</evidence>
<dbReference type="InterPro" id="IPR000524">
    <property type="entry name" value="Tscrpt_reg_HTH_GntR"/>
</dbReference>
<dbReference type="PROSITE" id="PS50949">
    <property type="entry name" value="HTH_GNTR"/>
    <property type="match status" value="1"/>
</dbReference>
<accession>A0AB34DDG2</accession>
<keyword evidence="3" id="KW-0804">Transcription</keyword>
<dbReference type="SUPFAM" id="SSF46785">
    <property type="entry name" value="Winged helix' DNA-binding domain"/>
    <property type="match status" value="1"/>
</dbReference>
<protein>
    <submittedName>
        <fullName evidence="5">GntR family transcriptional regulator</fullName>
    </submittedName>
</protein>
<gene>
    <name evidence="5" type="ORF">F9L03_26055</name>
</gene>
<dbReference type="Pfam" id="PF07729">
    <property type="entry name" value="FCD"/>
    <property type="match status" value="1"/>
</dbReference>
<dbReference type="InterPro" id="IPR036390">
    <property type="entry name" value="WH_DNA-bd_sf"/>
</dbReference>
<dbReference type="CDD" id="cd07377">
    <property type="entry name" value="WHTH_GntR"/>
    <property type="match status" value="1"/>
</dbReference>
<feature type="domain" description="HTH gntR-type" evidence="4">
    <location>
        <begin position="18"/>
        <end position="85"/>
    </location>
</feature>
<dbReference type="PANTHER" id="PTHR43537">
    <property type="entry name" value="TRANSCRIPTIONAL REGULATOR, GNTR FAMILY"/>
    <property type="match status" value="1"/>
</dbReference>
<dbReference type="InterPro" id="IPR008920">
    <property type="entry name" value="TF_FadR/GntR_C"/>
</dbReference>
<dbReference type="PANTHER" id="PTHR43537:SF39">
    <property type="entry name" value="HTH-TYPE TRANSCRIPTIONAL REGULATOR MCBR"/>
    <property type="match status" value="1"/>
</dbReference>
<organism evidence="5 6">
    <name type="scientific">Brucella lupini</name>
    <dbReference type="NCBI Taxonomy" id="255457"/>
    <lineage>
        <taxon>Bacteria</taxon>
        <taxon>Pseudomonadati</taxon>
        <taxon>Pseudomonadota</taxon>
        <taxon>Alphaproteobacteria</taxon>
        <taxon>Hyphomicrobiales</taxon>
        <taxon>Brucellaceae</taxon>
        <taxon>Brucella/Ochrobactrum group</taxon>
        <taxon>Brucella</taxon>
    </lineage>
</organism>
<dbReference type="GO" id="GO:0003700">
    <property type="term" value="F:DNA-binding transcription factor activity"/>
    <property type="evidence" value="ECO:0007669"/>
    <property type="project" value="InterPro"/>
</dbReference>
<dbReference type="RefSeq" id="WP_143851107.1">
    <property type="nucleotide sequence ID" value="NZ_JBHEEP010000047.1"/>
</dbReference>
<evidence type="ECO:0000256" key="3">
    <source>
        <dbReference type="ARBA" id="ARBA00023163"/>
    </source>
</evidence>
<keyword evidence="6" id="KW-1185">Reference proteome</keyword>
<dbReference type="AlphaFoldDB" id="A0AB34DDG2"/>
<dbReference type="Gene3D" id="1.10.10.10">
    <property type="entry name" value="Winged helix-like DNA-binding domain superfamily/Winged helix DNA-binding domain"/>
    <property type="match status" value="1"/>
</dbReference>
<evidence type="ECO:0000313" key="6">
    <source>
        <dbReference type="Proteomes" id="UP000435957"/>
    </source>
</evidence>
<sequence>MQKTSSSPDVLLGTIHHESLADKIYVRLRVAIMSGQLAPGQKLIYRTLAEEMGVSPTPVRDAVHRLMSDGILVMDERGAAALPEPDPVRFIEIISLRIDLEGRAASYAAAVGGEAAARELEVLHEQLEDARTKGLTHLALEINEQFHFAVISSANMPVLEGLLRSLWLLCGPSLRFLHTDDAPKLGLRHPHYKMIAAIRAKDSLGARNAIREDLVSHGRHILGKIYETLGQEVPTEPPAAWVNATD</sequence>
<dbReference type="SMART" id="SM00345">
    <property type="entry name" value="HTH_GNTR"/>
    <property type="match status" value="1"/>
</dbReference>
<keyword evidence="2" id="KW-0238">DNA-binding</keyword>
<keyword evidence="1" id="KW-0805">Transcription regulation</keyword>
<dbReference type="EMBL" id="WBWF01000038">
    <property type="protein sequence ID" value="KAB2698711.1"/>
    <property type="molecule type" value="Genomic_DNA"/>
</dbReference>
<dbReference type="GO" id="GO:0003677">
    <property type="term" value="F:DNA binding"/>
    <property type="evidence" value="ECO:0007669"/>
    <property type="project" value="UniProtKB-KW"/>
</dbReference>
<dbReference type="InterPro" id="IPR011711">
    <property type="entry name" value="GntR_C"/>
</dbReference>
<evidence type="ECO:0000256" key="1">
    <source>
        <dbReference type="ARBA" id="ARBA00023015"/>
    </source>
</evidence>
<evidence type="ECO:0000313" key="5">
    <source>
        <dbReference type="EMBL" id="KAB2698711.1"/>
    </source>
</evidence>
<comment type="caution">
    <text evidence="5">The sequence shown here is derived from an EMBL/GenBank/DDBJ whole genome shotgun (WGS) entry which is preliminary data.</text>
</comment>
<dbReference type="Gene3D" id="1.20.120.530">
    <property type="entry name" value="GntR ligand-binding domain-like"/>
    <property type="match status" value="1"/>
</dbReference>
<dbReference type="Proteomes" id="UP000435957">
    <property type="component" value="Unassembled WGS sequence"/>
</dbReference>
<reference evidence="5 6" key="1">
    <citation type="submission" date="2019-09" db="EMBL/GenBank/DDBJ databases">
        <title>Taxonomic organization of the family Brucellaceae based on a phylogenomic approach.</title>
        <authorList>
            <person name="Leclercq S."/>
            <person name="Cloeckaert A."/>
            <person name="Zygmunt M.S."/>
        </authorList>
    </citation>
    <scope>NUCLEOTIDE SEQUENCE [LARGE SCALE GENOMIC DNA]</scope>
    <source>
        <strain evidence="5 6">LUP23</strain>
    </source>
</reference>